<evidence type="ECO:0000313" key="3">
    <source>
        <dbReference type="EMBL" id="QDV86437.1"/>
    </source>
</evidence>
<keyword evidence="1" id="KW-1133">Transmembrane helix</keyword>
<keyword evidence="2" id="KW-0732">Signal</keyword>
<keyword evidence="1" id="KW-0812">Transmembrane</keyword>
<protein>
    <recommendedName>
        <fullName evidence="5">PEP-CTERM protein-sorting domain-containing protein</fullName>
    </recommendedName>
</protein>
<gene>
    <name evidence="3" type="ORF">TBK1r_54560</name>
</gene>
<reference evidence="3 4" key="1">
    <citation type="submission" date="2019-02" db="EMBL/GenBank/DDBJ databases">
        <title>Deep-cultivation of Planctomycetes and their phenomic and genomic characterization uncovers novel biology.</title>
        <authorList>
            <person name="Wiegand S."/>
            <person name="Jogler M."/>
            <person name="Boedeker C."/>
            <person name="Pinto D."/>
            <person name="Vollmers J."/>
            <person name="Rivas-Marin E."/>
            <person name="Kohn T."/>
            <person name="Peeters S.H."/>
            <person name="Heuer A."/>
            <person name="Rast P."/>
            <person name="Oberbeckmann S."/>
            <person name="Bunk B."/>
            <person name="Jeske O."/>
            <person name="Meyerdierks A."/>
            <person name="Storesund J.E."/>
            <person name="Kallscheuer N."/>
            <person name="Luecker S."/>
            <person name="Lage O.M."/>
            <person name="Pohl T."/>
            <person name="Merkel B.J."/>
            <person name="Hornburger P."/>
            <person name="Mueller R.-W."/>
            <person name="Bruemmer F."/>
            <person name="Labrenz M."/>
            <person name="Spormann A.M."/>
            <person name="Op den Camp H."/>
            <person name="Overmann J."/>
            <person name="Amann R."/>
            <person name="Jetten M.S.M."/>
            <person name="Mascher T."/>
            <person name="Medema M.H."/>
            <person name="Devos D.P."/>
            <person name="Kaster A.-K."/>
            <person name="Ovreas L."/>
            <person name="Rohde M."/>
            <person name="Galperin M.Y."/>
            <person name="Jogler C."/>
        </authorList>
    </citation>
    <scope>NUCLEOTIDE SEQUENCE [LARGE SCALE GENOMIC DNA]</scope>
    <source>
        <strain evidence="3 4">TBK1r</strain>
    </source>
</reference>
<dbReference type="Proteomes" id="UP000318081">
    <property type="component" value="Chromosome"/>
</dbReference>
<feature type="chain" id="PRO_5045658669" description="PEP-CTERM protein-sorting domain-containing protein" evidence="2">
    <location>
        <begin position="28"/>
        <end position="207"/>
    </location>
</feature>
<keyword evidence="1" id="KW-0472">Membrane</keyword>
<organism evidence="3 4">
    <name type="scientific">Stieleria magnilauensis</name>
    <dbReference type="NCBI Taxonomy" id="2527963"/>
    <lineage>
        <taxon>Bacteria</taxon>
        <taxon>Pseudomonadati</taxon>
        <taxon>Planctomycetota</taxon>
        <taxon>Planctomycetia</taxon>
        <taxon>Pirellulales</taxon>
        <taxon>Pirellulaceae</taxon>
        <taxon>Stieleria</taxon>
    </lineage>
</organism>
<feature type="transmembrane region" description="Helical" evidence="1">
    <location>
        <begin position="183"/>
        <end position="199"/>
    </location>
</feature>
<dbReference type="EMBL" id="CP036432">
    <property type="protein sequence ID" value="QDV86437.1"/>
    <property type="molecule type" value="Genomic_DNA"/>
</dbReference>
<sequence>MSSTFWSKTSRYAICVFLAFSWTESRAAIVTIGDFSTTPSGVAQSGSVDIFIEDDGSLPIEVAAFQLKVTVVGGDAGAVLTGFGAPSSRPYVFSGASSMPAGLISNDFKIVELGDFLLSGSRNVLGGEGLGSLQFSIPANATKNFKLDLSLNPQDTFLANGAGQNQPFTIRGGSISVTAIPEPSVAALLLCVPAMYVCMTRRRRRSA</sequence>
<keyword evidence="4" id="KW-1185">Reference proteome</keyword>
<evidence type="ECO:0000313" key="4">
    <source>
        <dbReference type="Proteomes" id="UP000318081"/>
    </source>
</evidence>
<evidence type="ECO:0000256" key="1">
    <source>
        <dbReference type="SAM" id="Phobius"/>
    </source>
</evidence>
<accession>A0ABX5XWQ5</accession>
<feature type="signal peptide" evidence="2">
    <location>
        <begin position="1"/>
        <end position="27"/>
    </location>
</feature>
<dbReference type="RefSeq" id="WP_145217565.1">
    <property type="nucleotide sequence ID" value="NZ_CP036432.1"/>
</dbReference>
<evidence type="ECO:0008006" key="5">
    <source>
        <dbReference type="Google" id="ProtNLM"/>
    </source>
</evidence>
<proteinExistence type="predicted"/>
<name>A0ABX5XWQ5_9BACT</name>
<evidence type="ECO:0000256" key="2">
    <source>
        <dbReference type="SAM" id="SignalP"/>
    </source>
</evidence>